<dbReference type="Pfam" id="PF04347">
    <property type="entry name" value="FliO"/>
    <property type="match status" value="1"/>
</dbReference>
<name>A0A917LZE8_9BACI</name>
<feature type="chain" id="PRO_5036859876" description="Flagellar protein" evidence="6">
    <location>
        <begin position="27"/>
        <end position="221"/>
    </location>
</feature>
<accession>A0A917LZE8</accession>
<gene>
    <name evidence="7" type="ORF">GCM10011398_11110</name>
</gene>
<evidence type="ECO:0000256" key="2">
    <source>
        <dbReference type="ARBA" id="ARBA00022692"/>
    </source>
</evidence>
<dbReference type="AlphaFoldDB" id="A0A917LZE8"/>
<comment type="subcellular location">
    <subcellularLocation>
        <location evidence="5">Cell membrane</location>
    </subcellularLocation>
    <subcellularLocation>
        <location evidence="5">Bacterial flagellum basal body</location>
    </subcellularLocation>
</comment>
<keyword evidence="1 5" id="KW-1003">Cell membrane</keyword>
<feature type="transmembrane region" description="Helical" evidence="5">
    <location>
        <begin position="69"/>
        <end position="92"/>
    </location>
</feature>
<keyword evidence="8" id="KW-1185">Reference proteome</keyword>
<keyword evidence="6" id="KW-0732">Signal</keyword>
<dbReference type="EMBL" id="BMFR01000003">
    <property type="protein sequence ID" value="GGG68948.1"/>
    <property type="molecule type" value="Genomic_DNA"/>
</dbReference>
<evidence type="ECO:0000313" key="7">
    <source>
        <dbReference type="EMBL" id="GGG68948.1"/>
    </source>
</evidence>
<dbReference type="InterPro" id="IPR022781">
    <property type="entry name" value="Flagellar_biosynth_FliO"/>
</dbReference>
<dbReference type="GO" id="GO:0005886">
    <property type="term" value="C:plasma membrane"/>
    <property type="evidence" value="ECO:0007669"/>
    <property type="project" value="UniProtKB-SubCell"/>
</dbReference>
<organism evidence="7 8">
    <name type="scientific">Virgibacillus oceani</name>
    <dbReference type="NCBI Taxonomy" id="1479511"/>
    <lineage>
        <taxon>Bacteria</taxon>
        <taxon>Bacillati</taxon>
        <taxon>Bacillota</taxon>
        <taxon>Bacilli</taxon>
        <taxon>Bacillales</taxon>
        <taxon>Bacillaceae</taxon>
        <taxon>Virgibacillus</taxon>
    </lineage>
</organism>
<evidence type="ECO:0000256" key="4">
    <source>
        <dbReference type="ARBA" id="ARBA00023136"/>
    </source>
</evidence>
<keyword evidence="3 5" id="KW-1133">Transmembrane helix</keyword>
<comment type="caution">
    <text evidence="7">The sequence shown here is derived from an EMBL/GenBank/DDBJ whole genome shotgun (WGS) entry which is preliminary data.</text>
</comment>
<keyword evidence="5" id="KW-0975">Bacterial flagellum</keyword>
<proteinExistence type="inferred from homology"/>
<feature type="signal peptide" evidence="6">
    <location>
        <begin position="1"/>
        <end position="26"/>
    </location>
</feature>
<dbReference type="GO" id="GO:0009425">
    <property type="term" value="C:bacterial-type flagellum basal body"/>
    <property type="evidence" value="ECO:0007669"/>
    <property type="project" value="UniProtKB-SubCell"/>
</dbReference>
<keyword evidence="2 5" id="KW-0812">Transmembrane</keyword>
<dbReference type="GO" id="GO:0044781">
    <property type="term" value="P:bacterial-type flagellum organization"/>
    <property type="evidence" value="ECO:0007669"/>
    <property type="project" value="UniProtKB-UniRule"/>
</dbReference>
<comment type="similarity">
    <text evidence="5">Belongs to the FliO/MopB family.</text>
</comment>
<protein>
    <recommendedName>
        <fullName evidence="5">Flagellar protein</fullName>
    </recommendedName>
</protein>
<sequence length="221" mass="24473">MIKKAALSVAAVLLVFITGIHDHAFAKAPNAKDCIEGNAECPDLENSTSNESEPDDSAANTKVNEDNGLSIFTLIKLFFSLLIVLGLIYALLKFLNKRNKLFQKVKALENLGGISVGPNKSIQIVRVGGKFYLIGVGENVEMLHEVTDQEVINDLLHNNEPSEFQAGTLFTSLFKQKAETDDASKKKNNDFNKMFATELDKLKTSRKKIIDQFSGKEDKHE</sequence>
<evidence type="ECO:0000313" key="8">
    <source>
        <dbReference type="Proteomes" id="UP000622860"/>
    </source>
</evidence>
<evidence type="ECO:0000256" key="5">
    <source>
        <dbReference type="RuleBase" id="RU362064"/>
    </source>
</evidence>
<dbReference type="Proteomes" id="UP000622860">
    <property type="component" value="Unassembled WGS sequence"/>
</dbReference>
<evidence type="ECO:0000256" key="6">
    <source>
        <dbReference type="SAM" id="SignalP"/>
    </source>
</evidence>
<keyword evidence="4 5" id="KW-0472">Membrane</keyword>
<reference evidence="7" key="1">
    <citation type="journal article" date="2014" name="Int. J. Syst. Evol. Microbiol.">
        <title>Complete genome sequence of Corynebacterium casei LMG S-19264T (=DSM 44701T), isolated from a smear-ripened cheese.</title>
        <authorList>
            <consortium name="US DOE Joint Genome Institute (JGI-PGF)"/>
            <person name="Walter F."/>
            <person name="Albersmeier A."/>
            <person name="Kalinowski J."/>
            <person name="Ruckert C."/>
        </authorList>
    </citation>
    <scope>NUCLEOTIDE SEQUENCE</scope>
    <source>
        <strain evidence="7">CGMCC 1.12754</strain>
    </source>
</reference>
<dbReference type="NCBIfam" id="TIGR03500">
    <property type="entry name" value="FliO_TIGR"/>
    <property type="match status" value="1"/>
</dbReference>
<reference evidence="7" key="2">
    <citation type="submission" date="2020-09" db="EMBL/GenBank/DDBJ databases">
        <authorList>
            <person name="Sun Q."/>
            <person name="Zhou Y."/>
        </authorList>
    </citation>
    <scope>NUCLEOTIDE SEQUENCE</scope>
    <source>
        <strain evidence="7">CGMCC 1.12754</strain>
    </source>
</reference>
<evidence type="ECO:0000256" key="3">
    <source>
        <dbReference type="ARBA" id="ARBA00022989"/>
    </source>
</evidence>
<evidence type="ECO:0000256" key="1">
    <source>
        <dbReference type="ARBA" id="ARBA00022475"/>
    </source>
</evidence>